<dbReference type="Proteomes" id="UP000245449">
    <property type="component" value="Unassembled WGS sequence"/>
</dbReference>
<dbReference type="InterPro" id="IPR036249">
    <property type="entry name" value="Thioredoxin-like_sf"/>
</dbReference>
<reference evidence="2 3" key="1">
    <citation type="submission" date="2018-04" db="EMBL/GenBank/DDBJ databases">
        <title>Flavobacterium sp. nov., isolated from glacier ice.</title>
        <authorList>
            <person name="Liu Q."/>
            <person name="Xin Y.-H."/>
        </authorList>
    </citation>
    <scope>NUCLEOTIDE SEQUENCE [LARGE SCALE GENOMIC DNA]</scope>
    <source>
        <strain evidence="2 3">RB1R5</strain>
    </source>
</reference>
<dbReference type="Pfam" id="PF13905">
    <property type="entry name" value="Thioredoxin_8"/>
    <property type="match status" value="1"/>
</dbReference>
<dbReference type="Gene3D" id="3.40.30.10">
    <property type="entry name" value="Glutaredoxin"/>
    <property type="match status" value="1"/>
</dbReference>
<dbReference type="OrthoDB" id="1146847at2"/>
<dbReference type="SUPFAM" id="SSF52833">
    <property type="entry name" value="Thioredoxin-like"/>
    <property type="match status" value="1"/>
</dbReference>
<sequence length="459" mass="53794">MFASAAIVLFSSCNKEFKSDDYTAYFGGEVTNPTSPYVLFCRDSEIIDTIKIDRNNRFFITFDSLTPGLYTFKNEPEYQYVYFDKNDSIMVHINSKDFDESIIFCGRGDEKNNFLMDLYLKNEKDKSNLFDVFDYDIPKFNKNIDSIYAKTKKFYQIKKEEIKWSDEFDVFAKSALDFHYYSKKELYPIVHKIRTGKDVFDDLPPNYYDFRKTIDFNSTILASFSPYIMYLSHMLDNTGAITYHNHFSDIDLALKTNVNKLNIADTLIKNKKVKNIILNNIAFTYLLEDQNMVNNQKFLEIYHQYSTDSSKKNEILKIGNAIQLLKIGKPLPEVTLIDQHKNVISSNTFAKKKTVIFFWTKNLTSHLIAAHKKIVYLKSKYPDYQFIGINLDKDQAEWNMTLSKYKFDGVMELRSADFEDLKAKWAIMKVHRSVILNKDATIKTAFTNIFDSHFEDNLK</sequence>
<dbReference type="InterPro" id="IPR013766">
    <property type="entry name" value="Thioredoxin_domain"/>
</dbReference>
<dbReference type="RefSeq" id="WP_116724273.1">
    <property type="nucleotide sequence ID" value="NZ_QCZI01000004.1"/>
</dbReference>
<name>A0A2U1JMR3_9FLAO</name>
<dbReference type="PROSITE" id="PS51352">
    <property type="entry name" value="THIOREDOXIN_2"/>
    <property type="match status" value="1"/>
</dbReference>
<protein>
    <recommendedName>
        <fullName evidence="1">Thioredoxin domain-containing protein</fullName>
    </recommendedName>
</protein>
<evidence type="ECO:0000313" key="2">
    <source>
        <dbReference type="EMBL" id="PWA06269.1"/>
    </source>
</evidence>
<keyword evidence="3" id="KW-1185">Reference proteome</keyword>
<accession>A0A2U1JMR3</accession>
<comment type="caution">
    <text evidence="2">The sequence shown here is derived from an EMBL/GenBank/DDBJ whole genome shotgun (WGS) entry which is preliminary data.</text>
</comment>
<evidence type="ECO:0000259" key="1">
    <source>
        <dbReference type="PROSITE" id="PS51352"/>
    </source>
</evidence>
<evidence type="ECO:0000313" key="3">
    <source>
        <dbReference type="Proteomes" id="UP000245449"/>
    </source>
</evidence>
<organism evidence="2 3">
    <name type="scientific">Flavobacterium psychrotolerans</name>
    <dbReference type="NCBI Taxonomy" id="2169410"/>
    <lineage>
        <taxon>Bacteria</taxon>
        <taxon>Pseudomonadati</taxon>
        <taxon>Bacteroidota</taxon>
        <taxon>Flavobacteriia</taxon>
        <taxon>Flavobacteriales</taxon>
        <taxon>Flavobacteriaceae</taxon>
        <taxon>Flavobacterium</taxon>
    </lineage>
</organism>
<feature type="domain" description="Thioredoxin" evidence="1">
    <location>
        <begin position="325"/>
        <end position="459"/>
    </location>
</feature>
<dbReference type="AlphaFoldDB" id="A0A2U1JMR3"/>
<proteinExistence type="predicted"/>
<dbReference type="EMBL" id="QCZI01000004">
    <property type="protein sequence ID" value="PWA06269.1"/>
    <property type="molecule type" value="Genomic_DNA"/>
</dbReference>
<gene>
    <name evidence="2" type="ORF">DB895_04645</name>
</gene>
<dbReference type="InterPro" id="IPR012336">
    <property type="entry name" value="Thioredoxin-like_fold"/>
</dbReference>